<sequence>MKATEVTQVHPYRRLSCSETSHTLTPKCHAKPHFRLRRTCCKLSITPPNGSPNKAIGKDAPSAWTKVASGVMFPQNLQDSFGDESINRLPSPKEVRACQTIRPNEPNSPAPMATRSKKTDKPDNPDEIYSKEEAELLSQHIREKELQVQRESDAVRRERELARRRIEQREAALNDRESEMSRRETSHDRTADRKAPLAKRCYVT</sequence>
<evidence type="ECO:0000313" key="3">
    <source>
        <dbReference type="Proteomes" id="UP000008237"/>
    </source>
</evidence>
<proteinExistence type="predicted"/>
<feature type="region of interest" description="Disordered" evidence="1">
    <location>
        <begin position="98"/>
        <end position="135"/>
    </location>
</feature>
<dbReference type="Proteomes" id="UP000008237">
    <property type="component" value="Unassembled WGS sequence"/>
</dbReference>
<accession>E2BI07</accession>
<name>E2BI07_HARSA</name>
<dbReference type="InParanoid" id="E2BI07"/>
<evidence type="ECO:0000256" key="1">
    <source>
        <dbReference type="SAM" id="MobiDB-lite"/>
    </source>
</evidence>
<protein>
    <submittedName>
        <fullName evidence="2">Uncharacterized protein</fullName>
    </submittedName>
</protein>
<dbReference type="EMBL" id="GL448414">
    <property type="protein sequence ID" value="EFN84674.1"/>
    <property type="molecule type" value="Genomic_DNA"/>
</dbReference>
<keyword evidence="3" id="KW-1185">Reference proteome</keyword>
<evidence type="ECO:0000313" key="2">
    <source>
        <dbReference type="EMBL" id="EFN84674.1"/>
    </source>
</evidence>
<reference evidence="2 3" key="1">
    <citation type="journal article" date="2010" name="Science">
        <title>Genomic comparison of the ants Camponotus floridanus and Harpegnathos saltator.</title>
        <authorList>
            <person name="Bonasio R."/>
            <person name="Zhang G."/>
            <person name="Ye C."/>
            <person name="Mutti N.S."/>
            <person name="Fang X."/>
            <person name="Qin N."/>
            <person name="Donahue G."/>
            <person name="Yang P."/>
            <person name="Li Q."/>
            <person name="Li C."/>
            <person name="Zhang P."/>
            <person name="Huang Z."/>
            <person name="Berger S.L."/>
            <person name="Reinberg D."/>
            <person name="Wang J."/>
            <person name="Liebig J."/>
        </authorList>
    </citation>
    <scope>NUCLEOTIDE SEQUENCE [LARGE SCALE GENOMIC DNA]</scope>
    <source>
        <strain evidence="2 3">R22 G/1</strain>
    </source>
</reference>
<dbReference type="AlphaFoldDB" id="E2BI07"/>
<gene>
    <name evidence="2" type="ORF">EAI_04358</name>
</gene>
<organism evidence="3">
    <name type="scientific">Harpegnathos saltator</name>
    <name type="common">Jerdon's jumping ant</name>
    <dbReference type="NCBI Taxonomy" id="610380"/>
    <lineage>
        <taxon>Eukaryota</taxon>
        <taxon>Metazoa</taxon>
        <taxon>Ecdysozoa</taxon>
        <taxon>Arthropoda</taxon>
        <taxon>Hexapoda</taxon>
        <taxon>Insecta</taxon>
        <taxon>Pterygota</taxon>
        <taxon>Neoptera</taxon>
        <taxon>Endopterygota</taxon>
        <taxon>Hymenoptera</taxon>
        <taxon>Apocrita</taxon>
        <taxon>Aculeata</taxon>
        <taxon>Formicoidea</taxon>
        <taxon>Formicidae</taxon>
        <taxon>Ponerinae</taxon>
        <taxon>Ponerini</taxon>
        <taxon>Harpegnathos</taxon>
    </lineage>
</organism>
<feature type="region of interest" description="Disordered" evidence="1">
    <location>
        <begin position="168"/>
        <end position="204"/>
    </location>
</feature>
<feature type="compositionally biased region" description="Basic and acidic residues" evidence="1">
    <location>
        <begin position="117"/>
        <end position="135"/>
    </location>
</feature>
<feature type="compositionally biased region" description="Basic and acidic residues" evidence="1">
    <location>
        <begin position="168"/>
        <end position="195"/>
    </location>
</feature>